<comment type="caution">
    <text evidence="2">The sequence shown here is derived from an EMBL/GenBank/DDBJ whole genome shotgun (WGS) entry which is preliminary data.</text>
</comment>
<dbReference type="InterPro" id="IPR042100">
    <property type="entry name" value="Bug_dom1"/>
</dbReference>
<name>A0ABT1XC12_9PROT</name>
<dbReference type="InterPro" id="IPR005064">
    <property type="entry name" value="BUG"/>
</dbReference>
<sequence length="329" mass="34457">MPFTRRTLALGGALVGAVRPGGAAAQGAAPYPSRAITWIVPFNAAGVTDSTSRLASRKLGQQLGQPVVIENRPGAGGTLGTEYAARAAPDGYTVLYGTNAAMSGAPALYRRLGYHPVRSFTPLQGLFESSNVLVANPSRPYRTAEEFIRFARANPGRVNLAHAGVGTSTHLTAVLFESIAGIEMTHVAYTGAAPALTDLMAGNVDVMFDYVATTRDPIAEGRMRPLAVTARTRIPALPSAPTVAEIGLPDAWSSTWSGLFMPVGAPAPVVERLSAAAAAVIRDPEMRAFGEGNGSRPMEELAGEAFGRFVAAEMERWGGIVRRSGAQPL</sequence>
<dbReference type="PANTHER" id="PTHR42928">
    <property type="entry name" value="TRICARBOXYLATE-BINDING PROTEIN"/>
    <property type="match status" value="1"/>
</dbReference>
<dbReference type="EMBL" id="JANJOU010000039">
    <property type="protein sequence ID" value="MCR0985672.1"/>
    <property type="molecule type" value="Genomic_DNA"/>
</dbReference>
<dbReference type="Gene3D" id="3.40.190.150">
    <property type="entry name" value="Bordetella uptake gene, domain 1"/>
    <property type="match status" value="1"/>
</dbReference>
<dbReference type="Gene3D" id="3.40.190.10">
    <property type="entry name" value="Periplasmic binding protein-like II"/>
    <property type="match status" value="1"/>
</dbReference>
<keyword evidence="3" id="KW-1185">Reference proteome</keyword>
<evidence type="ECO:0000256" key="1">
    <source>
        <dbReference type="ARBA" id="ARBA00006987"/>
    </source>
</evidence>
<comment type="similarity">
    <text evidence="1">Belongs to the UPF0065 (bug) family.</text>
</comment>
<dbReference type="Pfam" id="PF03401">
    <property type="entry name" value="TctC"/>
    <property type="match status" value="1"/>
</dbReference>
<accession>A0ABT1XC12</accession>
<dbReference type="SUPFAM" id="SSF53850">
    <property type="entry name" value="Periplasmic binding protein-like II"/>
    <property type="match status" value="1"/>
</dbReference>
<evidence type="ECO:0000313" key="2">
    <source>
        <dbReference type="EMBL" id="MCR0985672.1"/>
    </source>
</evidence>
<dbReference type="PANTHER" id="PTHR42928:SF5">
    <property type="entry name" value="BLR1237 PROTEIN"/>
    <property type="match status" value="1"/>
</dbReference>
<dbReference type="Proteomes" id="UP001524642">
    <property type="component" value="Unassembled WGS sequence"/>
</dbReference>
<dbReference type="PIRSF" id="PIRSF017082">
    <property type="entry name" value="YflP"/>
    <property type="match status" value="1"/>
</dbReference>
<protein>
    <submittedName>
        <fullName evidence="2">Tripartite tricarboxylate transporter substrate binding protein</fullName>
    </submittedName>
</protein>
<gene>
    <name evidence="2" type="ORF">NRP21_26830</name>
</gene>
<dbReference type="CDD" id="cd07012">
    <property type="entry name" value="PBP2_Bug_TTT"/>
    <property type="match status" value="1"/>
</dbReference>
<evidence type="ECO:0000313" key="3">
    <source>
        <dbReference type="Proteomes" id="UP001524642"/>
    </source>
</evidence>
<proteinExistence type="inferred from homology"/>
<dbReference type="RefSeq" id="WP_257719319.1">
    <property type="nucleotide sequence ID" value="NZ_JANJOU010000039.1"/>
</dbReference>
<reference evidence="2 3" key="1">
    <citation type="submission" date="2022-06" db="EMBL/GenBank/DDBJ databases">
        <title>Roseomonas CN29.</title>
        <authorList>
            <person name="Cheng Y."/>
            <person name="He X."/>
        </authorList>
    </citation>
    <scope>NUCLEOTIDE SEQUENCE [LARGE SCALE GENOMIC DNA]</scope>
    <source>
        <strain evidence="2 3">CN29</strain>
    </source>
</reference>
<organism evidence="2 3">
    <name type="scientific">Roseomonas populi</name>
    <dbReference type="NCBI Taxonomy" id="3121582"/>
    <lineage>
        <taxon>Bacteria</taxon>
        <taxon>Pseudomonadati</taxon>
        <taxon>Pseudomonadota</taxon>
        <taxon>Alphaproteobacteria</taxon>
        <taxon>Acetobacterales</taxon>
        <taxon>Roseomonadaceae</taxon>
        <taxon>Roseomonas</taxon>
    </lineage>
</organism>